<dbReference type="EMBL" id="JAIQCV010000003">
    <property type="protein sequence ID" value="KAH1113957.1"/>
    <property type="molecule type" value="Genomic_DNA"/>
</dbReference>
<dbReference type="Pfam" id="PF00931">
    <property type="entry name" value="NB-ARC"/>
    <property type="match status" value="1"/>
</dbReference>
<dbReference type="Gene3D" id="3.40.50.300">
    <property type="entry name" value="P-loop containing nucleotide triphosphate hydrolases"/>
    <property type="match status" value="1"/>
</dbReference>
<sequence length="278" mass="31809">MIQLRIEEDIPVLPIVGIVGLGKTALAKLVFNDAAVDTHFELKRWVCVSVDFDLKGLMVKIIKSGNGGDGDPGSRDLEQLQEALLECLNERERETTSKPCENWVSNCEEMPRDSSVEALGSSLFFKTSEQEWTLIRDSERWELMEKDNETVSVLKLSYDQLSPQLKQCFAYCSLYAKDYCFNEFALIAFWMARGLLEFPSMILSTPLSKILPLGFDMLWLLNSHQNPSEFLNRFGHLRSLRLLDSDKSFIETCLKRFQRLPMLDLSLLSKYCPNGLVM</sequence>
<organism evidence="3 4">
    <name type="scientific">Gossypium stocksii</name>
    <dbReference type="NCBI Taxonomy" id="47602"/>
    <lineage>
        <taxon>Eukaryota</taxon>
        <taxon>Viridiplantae</taxon>
        <taxon>Streptophyta</taxon>
        <taxon>Embryophyta</taxon>
        <taxon>Tracheophyta</taxon>
        <taxon>Spermatophyta</taxon>
        <taxon>Magnoliopsida</taxon>
        <taxon>eudicotyledons</taxon>
        <taxon>Gunneridae</taxon>
        <taxon>Pentapetalae</taxon>
        <taxon>rosids</taxon>
        <taxon>malvids</taxon>
        <taxon>Malvales</taxon>
        <taxon>Malvaceae</taxon>
        <taxon>Malvoideae</taxon>
        <taxon>Gossypium</taxon>
    </lineage>
</organism>
<dbReference type="PANTHER" id="PTHR36766:SF61">
    <property type="entry name" value="NB-ARC DOMAIN DISEASE RESISTANCE PROTEIN"/>
    <property type="match status" value="1"/>
</dbReference>
<proteinExistence type="predicted"/>
<protein>
    <recommendedName>
        <fullName evidence="2">NB-ARC domain-containing protein</fullName>
    </recommendedName>
</protein>
<dbReference type="InterPro" id="IPR002182">
    <property type="entry name" value="NB-ARC"/>
</dbReference>
<keyword evidence="4" id="KW-1185">Reference proteome</keyword>
<dbReference type="InterPro" id="IPR027417">
    <property type="entry name" value="P-loop_NTPase"/>
</dbReference>
<reference evidence="3 4" key="1">
    <citation type="journal article" date="2021" name="Plant Biotechnol. J.">
        <title>Multi-omics assisted identification of the key and species-specific regulatory components of drought-tolerant mechanisms in Gossypium stocksii.</title>
        <authorList>
            <person name="Yu D."/>
            <person name="Ke L."/>
            <person name="Zhang D."/>
            <person name="Wu Y."/>
            <person name="Sun Y."/>
            <person name="Mei J."/>
            <person name="Sun J."/>
            <person name="Sun Y."/>
        </authorList>
    </citation>
    <scope>NUCLEOTIDE SEQUENCE [LARGE SCALE GENOMIC DNA]</scope>
    <source>
        <strain evidence="4">cv. E1</strain>
        <tissue evidence="3">Leaf</tissue>
    </source>
</reference>
<evidence type="ECO:0000313" key="4">
    <source>
        <dbReference type="Proteomes" id="UP000828251"/>
    </source>
</evidence>
<comment type="caution">
    <text evidence="3">The sequence shown here is derived from an EMBL/GenBank/DDBJ whole genome shotgun (WGS) entry which is preliminary data.</text>
</comment>
<accession>A0A9D3W7C0</accession>
<keyword evidence="1" id="KW-0611">Plant defense</keyword>
<evidence type="ECO:0000313" key="3">
    <source>
        <dbReference type="EMBL" id="KAH1113957.1"/>
    </source>
</evidence>
<dbReference type="InterPro" id="IPR036388">
    <property type="entry name" value="WH-like_DNA-bd_sf"/>
</dbReference>
<dbReference type="GO" id="GO:0006952">
    <property type="term" value="P:defense response"/>
    <property type="evidence" value="ECO:0007669"/>
    <property type="project" value="UniProtKB-KW"/>
</dbReference>
<evidence type="ECO:0000256" key="1">
    <source>
        <dbReference type="ARBA" id="ARBA00022821"/>
    </source>
</evidence>
<dbReference type="GO" id="GO:0043531">
    <property type="term" value="F:ADP binding"/>
    <property type="evidence" value="ECO:0007669"/>
    <property type="project" value="InterPro"/>
</dbReference>
<dbReference type="PANTHER" id="PTHR36766">
    <property type="entry name" value="PLANT BROAD-SPECTRUM MILDEW RESISTANCE PROTEIN RPW8"/>
    <property type="match status" value="1"/>
</dbReference>
<dbReference type="OrthoDB" id="972011at2759"/>
<gene>
    <name evidence="3" type="ORF">J1N35_007335</name>
</gene>
<dbReference type="SUPFAM" id="SSF52540">
    <property type="entry name" value="P-loop containing nucleoside triphosphate hydrolases"/>
    <property type="match status" value="1"/>
</dbReference>
<evidence type="ECO:0000259" key="2">
    <source>
        <dbReference type="Pfam" id="PF00931"/>
    </source>
</evidence>
<dbReference type="Proteomes" id="UP000828251">
    <property type="component" value="Unassembled WGS sequence"/>
</dbReference>
<feature type="domain" description="NB-ARC" evidence="2">
    <location>
        <begin position="7"/>
        <end position="91"/>
    </location>
</feature>
<dbReference type="Gene3D" id="1.10.10.10">
    <property type="entry name" value="Winged helix-like DNA-binding domain superfamily/Winged helix DNA-binding domain"/>
    <property type="match status" value="1"/>
</dbReference>
<name>A0A9D3W7C0_9ROSI</name>
<dbReference type="AlphaFoldDB" id="A0A9D3W7C0"/>